<name>A0A8H1TBV3_ECOLX</name>
<sequence>MMNWKSFSLNLIWFVISIFWIDFLSVQDKEWFIDGRGINNVCDVMTYLENDDIRPVGIIMTLPLFIPYIYAVIWKKQYSLWQYFVISIMLFYWLWQFSLRYLFCW</sequence>
<proteinExistence type="predicted"/>
<dbReference type="EMBL" id="AASCBU010000006">
    <property type="protein sequence ID" value="EFA8783956.1"/>
    <property type="molecule type" value="Genomic_DNA"/>
</dbReference>
<dbReference type="AlphaFoldDB" id="A0A8H1TBV3"/>
<comment type="caution">
    <text evidence="1">The sequence shown here is derived from an EMBL/GenBank/DDBJ whole genome shotgun (WGS) entry which is preliminary data.</text>
</comment>
<gene>
    <name evidence="1" type="ORF">C2R31_001766</name>
</gene>
<reference evidence="1 2" key="1">
    <citation type="submission" date="2018-08" db="EMBL/GenBank/DDBJ databases">
        <authorList>
            <consortium name="PulseNet: The National Subtyping Network for Foodborne Disease Surveillance"/>
            <person name="Tarr C.L."/>
            <person name="Trees E."/>
            <person name="Katz L.S."/>
            <person name="Carleton-Romer H.A."/>
            <person name="Stroika S."/>
            <person name="Kucerova Z."/>
            <person name="Roache K.F."/>
            <person name="Sabol A.L."/>
            <person name="Besser J."/>
            <person name="Gerner-Smidt P."/>
        </authorList>
    </citation>
    <scope>NUCLEOTIDE SEQUENCE [LARGE SCALE GENOMIC DNA]</scope>
    <source>
        <strain evidence="1 2">PNUSAE011918</strain>
    </source>
</reference>
<evidence type="ECO:0000313" key="2">
    <source>
        <dbReference type="Proteomes" id="UP000567387"/>
    </source>
</evidence>
<dbReference type="Proteomes" id="UP000567387">
    <property type="component" value="Unassembled WGS sequence"/>
</dbReference>
<accession>A0A8H1TBV3</accession>
<evidence type="ECO:0000313" key="1">
    <source>
        <dbReference type="EMBL" id="EFA8783956.1"/>
    </source>
</evidence>
<dbReference type="InterPro" id="IPR022553">
    <property type="entry name" value="DUF2645"/>
</dbReference>
<dbReference type="Pfam" id="PF10840">
    <property type="entry name" value="DUF2645"/>
    <property type="match status" value="1"/>
</dbReference>
<protein>
    <submittedName>
        <fullName evidence="1">YjeO family protein</fullName>
    </submittedName>
</protein>
<organism evidence="1 2">
    <name type="scientific">Escherichia coli</name>
    <dbReference type="NCBI Taxonomy" id="562"/>
    <lineage>
        <taxon>Bacteria</taxon>
        <taxon>Pseudomonadati</taxon>
        <taxon>Pseudomonadota</taxon>
        <taxon>Gammaproteobacteria</taxon>
        <taxon>Enterobacterales</taxon>
        <taxon>Enterobacteriaceae</taxon>
        <taxon>Escherichia</taxon>
    </lineage>
</organism>